<feature type="non-terminal residue" evidence="6">
    <location>
        <position position="269"/>
    </location>
</feature>
<dbReference type="InterPro" id="IPR036390">
    <property type="entry name" value="WH_DNA-bd_sf"/>
</dbReference>
<dbReference type="Pfam" id="PF00126">
    <property type="entry name" value="HTH_1"/>
    <property type="match status" value="1"/>
</dbReference>
<evidence type="ECO:0000256" key="4">
    <source>
        <dbReference type="ARBA" id="ARBA00023163"/>
    </source>
</evidence>
<reference evidence="6 7" key="1">
    <citation type="submission" date="2020-08" db="EMBL/GenBank/DDBJ databases">
        <title>A Genomic Blueprint of the Chicken Gut Microbiome.</title>
        <authorList>
            <person name="Gilroy R."/>
            <person name="Ravi A."/>
            <person name="Getino M."/>
            <person name="Pursley I."/>
            <person name="Horton D.L."/>
            <person name="Alikhan N.-F."/>
            <person name="Baker D."/>
            <person name="Gharbi K."/>
            <person name="Hall N."/>
            <person name="Watson M."/>
            <person name="Adriaenssens E.M."/>
            <person name="Foster-Nyarko E."/>
            <person name="Jarju S."/>
            <person name="Secka A."/>
            <person name="Antonio M."/>
            <person name="Oren A."/>
            <person name="Chaudhuri R."/>
            <person name="La Ragione R.M."/>
            <person name="Hildebrand F."/>
            <person name="Pallen M.J."/>
        </authorList>
    </citation>
    <scope>NUCLEOTIDE SEQUENCE [LARGE SCALE GENOMIC DNA]</scope>
    <source>
        <strain evidence="6 7">Sa3CUA2</strain>
    </source>
</reference>
<dbReference type="Gene3D" id="3.40.190.10">
    <property type="entry name" value="Periplasmic binding protein-like II"/>
    <property type="match status" value="2"/>
</dbReference>
<evidence type="ECO:0000256" key="3">
    <source>
        <dbReference type="ARBA" id="ARBA00023125"/>
    </source>
</evidence>
<organism evidence="6 7">
    <name type="scientific">Cellulomonas avistercoris</name>
    <dbReference type="NCBI Taxonomy" id="2762242"/>
    <lineage>
        <taxon>Bacteria</taxon>
        <taxon>Bacillati</taxon>
        <taxon>Actinomycetota</taxon>
        <taxon>Actinomycetes</taxon>
        <taxon>Micrococcales</taxon>
        <taxon>Cellulomonadaceae</taxon>
        <taxon>Cellulomonas</taxon>
    </lineage>
</organism>
<dbReference type="SUPFAM" id="SSF46785">
    <property type="entry name" value="Winged helix' DNA-binding domain"/>
    <property type="match status" value="1"/>
</dbReference>
<dbReference type="RefSeq" id="WP_191784248.1">
    <property type="nucleotide sequence ID" value="NZ_JACSQV010000014.1"/>
</dbReference>
<keyword evidence="4" id="KW-0804">Transcription</keyword>
<evidence type="ECO:0000313" key="6">
    <source>
        <dbReference type="EMBL" id="MBD7919593.1"/>
    </source>
</evidence>
<accession>A0ABR8QGN7</accession>
<dbReference type="Gene3D" id="1.10.10.10">
    <property type="entry name" value="Winged helix-like DNA-binding domain superfamily/Winged helix DNA-binding domain"/>
    <property type="match status" value="1"/>
</dbReference>
<feature type="domain" description="HTH lysR-type" evidence="5">
    <location>
        <begin position="5"/>
        <end position="62"/>
    </location>
</feature>
<evidence type="ECO:0000313" key="7">
    <source>
        <dbReference type="Proteomes" id="UP000604241"/>
    </source>
</evidence>
<keyword evidence="3" id="KW-0238">DNA-binding</keyword>
<evidence type="ECO:0000256" key="1">
    <source>
        <dbReference type="ARBA" id="ARBA00009437"/>
    </source>
</evidence>
<comment type="similarity">
    <text evidence="1">Belongs to the LysR transcriptional regulatory family.</text>
</comment>
<sequence length="269" mass="27834">MADTLDLVQLRSVVAIAACGGVGRAATALHLSQPAVSQHVRLLERRLQRTLLVRDGRGVRLTPAGEQVVDEARRILAVHDDALTRLSAATHPPLVVGCAEAAAEHVLPAVLASLRAAWSDRRVRFTVDRSAPLAADVARGAVDLAVVLGASGDAPGRLVGRLPLRWYARDQDAAPVGTVPVVAYAEPCSLRDRALAELADAGRRAEVVAESTSLEGVVAAARAGLGVAALPGAGAPPAGPVERTDLPPLGVVGVHLATRRGRRHRGAAP</sequence>
<protein>
    <submittedName>
        <fullName evidence="6">LysR family transcriptional regulator</fullName>
    </submittedName>
</protein>
<dbReference type="Proteomes" id="UP000604241">
    <property type="component" value="Unassembled WGS sequence"/>
</dbReference>
<dbReference type="PRINTS" id="PR00039">
    <property type="entry name" value="HTHLYSR"/>
</dbReference>
<gene>
    <name evidence="6" type="ORF">H9657_15080</name>
</gene>
<dbReference type="SUPFAM" id="SSF53850">
    <property type="entry name" value="Periplasmic binding protein-like II"/>
    <property type="match status" value="1"/>
</dbReference>
<evidence type="ECO:0000259" key="5">
    <source>
        <dbReference type="PROSITE" id="PS50931"/>
    </source>
</evidence>
<keyword evidence="7" id="KW-1185">Reference proteome</keyword>
<keyword evidence="2" id="KW-0805">Transcription regulation</keyword>
<dbReference type="PROSITE" id="PS50931">
    <property type="entry name" value="HTH_LYSR"/>
    <property type="match status" value="1"/>
</dbReference>
<comment type="caution">
    <text evidence="6">The sequence shown here is derived from an EMBL/GenBank/DDBJ whole genome shotgun (WGS) entry which is preliminary data.</text>
</comment>
<name>A0ABR8QGN7_9CELL</name>
<dbReference type="PANTHER" id="PTHR30579:SF7">
    <property type="entry name" value="HTH-TYPE TRANSCRIPTIONAL REGULATOR LRHA-RELATED"/>
    <property type="match status" value="1"/>
</dbReference>
<dbReference type="EMBL" id="JACSQV010000014">
    <property type="protein sequence ID" value="MBD7919593.1"/>
    <property type="molecule type" value="Genomic_DNA"/>
</dbReference>
<evidence type="ECO:0000256" key="2">
    <source>
        <dbReference type="ARBA" id="ARBA00023015"/>
    </source>
</evidence>
<dbReference type="InterPro" id="IPR050176">
    <property type="entry name" value="LTTR"/>
</dbReference>
<dbReference type="InterPro" id="IPR005119">
    <property type="entry name" value="LysR_subst-bd"/>
</dbReference>
<dbReference type="InterPro" id="IPR036388">
    <property type="entry name" value="WH-like_DNA-bd_sf"/>
</dbReference>
<dbReference type="InterPro" id="IPR000847">
    <property type="entry name" value="LysR_HTH_N"/>
</dbReference>
<proteinExistence type="inferred from homology"/>
<dbReference type="Pfam" id="PF03466">
    <property type="entry name" value="LysR_substrate"/>
    <property type="match status" value="1"/>
</dbReference>
<dbReference type="PANTHER" id="PTHR30579">
    <property type="entry name" value="TRANSCRIPTIONAL REGULATOR"/>
    <property type="match status" value="1"/>
</dbReference>